<organism evidence="1 2">
    <name type="scientific">Ensete ventricosum</name>
    <name type="common">Abyssinian banana</name>
    <name type="synonym">Musa ensete</name>
    <dbReference type="NCBI Taxonomy" id="4639"/>
    <lineage>
        <taxon>Eukaryota</taxon>
        <taxon>Viridiplantae</taxon>
        <taxon>Streptophyta</taxon>
        <taxon>Embryophyta</taxon>
        <taxon>Tracheophyta</taxon>
        <taxon>Spermatophyta</taxon>
        <taxon>Magnoliopsida</taxon>
        <taxon>Liliopsida</taxon>
        <taxon>Zingiberales</taxon>
        <taxon>Musaceae</taxon>
        <taxon>Ensete</taxon>
    </lineage>
</organism>
<gene>
    <name evidence="1" type="ORF">B296_00051823</name>
</gene>
<protein>
    <submittedName>
        <fullName evidence="1">Uncharacterized protein</fullName>
    </submittedName>
</protein>
<evidence type="ECO:0000313" key="2">
    <source>
        <dbReference type="Proteomes" id="UP000287651"/>
    </source>
</evidence>
<proteinExistence type="predicted"/>
<dbReference type="Proteomes" id="UP000287651">
    <property type="component" value="Unassembled WGS sequence"/>
</dbReference>
<evidence type="ECO:0000313" key="1">
    <source>
        <dbReference type="EMBL" id="RRT50339.1"/>
    </source>
</evidence>
<sequence length="97" mass="10930">MGTAHIGRYVPVCQRQLGEGRRGRTWISGASLLRRFRSVAYGEKKPRQGFVGRISLGDRGEKKTTFLLPNLAIAGRRKRCFFSLYGEKKRGREASAT</sequence>
<reference evidence="1 2" key="1">
    <citation type="journal article" date="2014" name="Agronomy (Basel)">
        <title>A Draft Genome Sequence for Ensete ventricosum, the Drought-Tolerant Tree Against Hunger.</title>
        <authorList>
            <person name="Harrison J."/>
            <person name="Moore K.A."/>
            <person name="Paszkiewicz K."/>
            <person name="Jones T."/>
            <person name="Grant M."/>
            <person name="Ambacheew D."/>
            <person name="Muzemil S."/>
            <person name="Studholme D.J."/>
        </authorList>
    </citation>
    <scope>NUCLEOTIDE SEQUENCE [LARGE SCALE GENOMIC DNA]</scope>
</reference>
<accession>A0A426YF07</accession>
<dbReference type="EMBL" id="AMZH03012815">
    <property type="protein sequence ID" value="RRT50339.1"/>
    <property type="molecule type" value="Genomic_DNA"/>
</dbReference>
<comment type="caution">
    <text evidence="1">The sequence shown here is derived from an EMBL/GenBank/DDBJ whole genome shotgun (WGS) entry which is preliminary data.</text>
</comment>
<name>A0A426YF07_ENSVE</name>
<dbReference type="AlphaFoldDB" id="A0A426YF07"/>